<accession>A0AA97BLF0</accession>
<evidence type="ECO:0000256" key="1">
    <source>
        <dbReference type="SAM" id="MobiDB-lite"/>
    </source>
</evidence>
<name>A0AA97BLF0_9CYAN</name>
<sequence length="82" mass="9054">MSFIDSNASNPPHQPPAGSTDHSADDESVRITLTGSRRAVKRAINDLHRLKYVRGSEWSRLIALQNSKEVLAVAIRRVFGQG</sequence>
<evidence type="ECO:0000313" key="2">
    <source>
        <dbReference type="EMBL" id="WOB43107.1"/>
    </source>
</evidence>
<protein>
    <submittedName>
        <fullName evidence="2">Uncharacterized protein</fullName>
    </submittedName>
</protein>
<feature type="region of interest" description="Disordered" evidence="1">
    <location>
        <begin position="1"/>
        <end position="27"/>
    </location>
</feature>
<proteinExistence type="predicted"/>
<dbReference type="RefSeq" id="WP_316792274.1">
    <property type="nucleotide sequence ID" value="NZ_CP053540.1"/>
</dbReference>
<dbReference type="KEGG" id="tog:HNI00_08015"/>
<dbReference type="EMBL" id="CP053540">
    <property type="protein sequence ID" value="WOB43107.1"/>
    <property type="molecule type" value="Genomic_DNA"/>
</dbReference>
<organism evidence="2">
    <name type="scientific">Thermoleptolyngbya oregonensis NK1-22</name>
    <dbReference type="NCBI Taxonomy" id="2547457"/>
    <lineage>
        <taxon>Bacteria</taxon>
        <taxon>Bacillati</taxon>
        <taxon>Cyanobacteriota</taxon>
        <taxon>Cyanophyceae</taxon>
        <taxon>Oculatellales</taxon>
        <taxon>Oculatellaceae</taxon>
        <taxon>Thermoleptolyngbya</taxon>
    </lineage>
</organism>
<gene>
    <name evidence="2" type="ORF">HNI00_08015</name>
</gene>
<reference evidence="2" key="1">
    <citation type="submission" date="2020-05" db="EMBL/GenBank/DDBJ databases">
        <authorList>
            <person name="Zhu T."/>
            <person name="Keshari N."/>
            <person name="Lu X."/>
        </authorList>
    </citation>
    <scope>NUCLEOTIDE SEQUENCE</scope>
    <source>
        <strain evidence="2">NK1-22</strain>
    </source>
</reference>
<feature type="compositionally biased region" description="Polar residues" evidence="1">
    <location>
        <begin position="1"/>
        <end position="11"/>
    </location>
</feature>
<dbReference type="AlphaFoldDB" id="A0AA97BLF0"/>